<keyword evidence="2" id="KW-0597">Phosphoprotein</keyword>
<dbReference type="EMBL" id="RBAL01000005">
    <property type="protein sequence ID" value="RKN43126.1"/>
    <property type="molecule type" value="Genomic_DNA"/>
</dbReference>
<comment type="catalytic activity">
    <reaction evidence="12">
        <text>O-phospho-L-seryl-[protein] + H2O = L-seryl-[protein] + phosphate</text>
        <dbReference type="Rhea" id="RHEA:20629"/>
        <dbReference type="Rhea" id="RHEA-COMP:9863"/>
        <dbReference type="Rhea" id="RHEA-COMP:11604"/>
        <dbReference type="ChEBI" id="CHEBI:15377"/>
        <dbReference type="ChEBI" id="CHEBI:29999"/>
        <dbReference type="ChEBI" id="CHEBI:43474"/>
        <dbReference type="ChEBI" id="CHEBI:83421"/>
        <dbReference type="EC" id="3.1.3.16"/>
    </reaction>
</comment>
<comment type="function">
    <text evidence="13">Primarily acts as an independent SigF regulator that is sensitive to the osmosensory signal, mediating the cross talk of PknD with the SigF regulon. Possesses both phosphatase and kinase activities. The kinase domain functions as a classic anti-sigma factor-like kinase to phosphorylate the anti-anti-sigma factor domain at the canonical regulatory site, and the phosphatase domain antagonizes this activity.</text>
</comment>
<reference evidence="18 19" key="1">
    <citation type="journal article" date="2014" name="Int. J. Syst. Evol. Microbiol.">
        <title>Streptomyces hoynatensis sp. nov., isolated from deep marine sediment.</title>
        <authorList>
            <person name="Veyisoglu A."/>
            <person name="Sahin N."/>
        </authorList>
    </citation>
    <scope>NUCLEOTIDE SEQUENCE [LARGE SCALE GENOMIC DNA]</scope>
    <source>
        <strain evidence="18 19">KCTC 29097</strain>
    </source>
</reference>
<dbReference type="RefSeq" id="WP_120678435.1">
    <property type="nucleotide sequence ID" value="NZ_RBAL01000005.1"/>
</dbReference>
<keyword evidence="10" id="KW-0904">Protein phosphatase</keyword>
<dbReference type="Gene3D" id="3.30.565.10">
    <property type="entry name" value="Histidine kinase-like ATPase, C-terminal domain"/>
    <property type="match status" value="1"/>
</dbReference>
<evidence type="ECO:0000256" key="1">
    <source>
        <dbReference type="ARBA" id="ARBA00013081"/>
    </source>
</evidence>
<dbReference type="PANTHER" id="PTHR43156:SF2">
    <property type="entry name" value="STAGE II SPORULATION PROTEIN E"/>
    <property type="match status" value="1"/>
</dbReference>
<evidence type="ECO:0000256" key="16">
    <source>
        <dbReference type="SAM" id="MobiDB-lite"/>
    </source>
</evidence>
<organism evidence="18 19">
    <name type="scientific">Streptomyces hoynatensis</name>
    <dbReference type="NCBI Taxonomy" id="1141874"/>
    <lineage>
        <taxon>Bacteria</taxon>
        <taxon>Bacillati</taxon>
        <taxon>Actinomycetota</taxon>
        <taxon>Actinomycetes</taxon>
        <taxon>Kitasatosporales</taxon>
        <taxon>Streptomycetaceae</taxon>
        <taxon>Streptomyces</taxon>
    </lineage>
</organism>
<keyword evidence="19" id="KW-1185">Reference proteome</keyword>
<dbReference type="PANTHER" id="PTHR43156">
    <property type="entry name" value="STAGE II SPORULATION PROTEIN E-RELATED"/>
    <property type="match status" value="1"/>
</dbReference>
<evidence type="ECO:0000256" key="14">
    <source>
        <dbReference type="ARBA" id="ARBA00075117"/>
    </source>
</evidence>
<dbReference type="CDD" id="cd16936">
    <property type="entry name" value="HATPase_RsbW-like"/>
    <property type="match status" value="1"/>
</dbReference>
<keyword evidence="11" id="KW-0464">Manganese</keyword>
<feature type="compositionally biased region" description="Basic and acidic residues" evidence="16">
    <location>
        <begin position="686"/>
        <end position="698"/>
    </location>
</feature>
<evidence type="ECO:0000256" key="2">
    <source>
        <dbReference type="ARBA" id="ARBA00022553"/>
    </source>
</evidence>
<keyword evidence="4" id="KW-0479">Metal-binding</keyword>
<evidence type="ECO:0000256" key="15">
    <source>
        <dbReference type="ARBA" id="ARBA00081350"/>
    </source>
</evidence>
<dbReference type="InterPro" id="IPR052016">
    <property type="entry name" value="Bact_Sigma-Reg"/>
</dbReference>
<dbReference type="InterPro" id="IPR003018">
    <property type="entry name" value="GAF"/>
</dbReference>
<sequence length="715" mass="76363">MRTEDVLAASGTGMWSWDEIRGVVALDAVAAGLLGLPAEPVTLSEAAVRSRVPIQDYIELQRATALAEAEGGVAEVEFRIVTAEGEVQRTLRARVRRIEGQAGAEAGERPGATGILGTVVELPGAARRQAGAEDWDWPRAREAFVLDAGRALSEARTTEDVLRVSASLVMPGFSPDAIAIFAREGDRLKPIAYRGPQDDLEAMGFPLGLERDYPGSEVMRTGRAIYLSTPAEFRERYPEFAPTVMGFGRESWAYLPLVVGGRMIGVWMVAFGTHVDFSVGDRGMLSALARLLAQALSRTFLQDTERELSADLQHTMRPAPSPAVPGMQVAARYVPTAGGLQVGGDWYDVIPLPSGRVALIIGDVQGHDVRAAAVMAQLRIVLRAYASEGHHPDGVLARATRFLSALSADPEAGVGEARFATCLYAEIDPGTGTLEIARAGHLDPAMMLSDGTVVSRPTVGGLPLGIVAQEDYPVTRLSLQPGETLLLCTDGLVESGRDDLDTGWARVTKAVKGLSGLHVDDLADTLIETVQATSPVPPEDRDDIALLLLRRPAGAPVREGGPMRRLVFTVGQSEPDRVAGARAQLATLLHDWPVTERVFLATLLLSEVLTNVLRHTEGDALLVAELSGRPGERLLRVEVSDTSDAMPHLRHPGELASAGRGLLLLDALADGWGATPRGTGKTTWFELRESPTGRERPTGQEGPTGREAPTGREGS</sequence>
<feature type="domain" description="PPM-type phosphatase" evidence="17">
    <location>
        <begin position="324"/>
        <end position="551"/>
    </location>
</feature>
<dbReference type="OrthoDB" id="118142at2"/>
<evidence type="ECO:0000256" key="8">
    <source>
        <dbReference type="ARBA" id="ARBA00022840"/>
    </source>
</evidence>
<evidence type="ECO:0000256" key="5">
    <source>
        <dbReference type="ARBA" id="ARBA00022741"/>
    </source>
</evidence>
<evidence type="ECO:0000256" key="13">
    <source>
        <dbReference type="ARBA" id="ARBA00056274"/>
    </source>
</evidence>
<evidence type="ECO:0000256" key="3">
    <source>
        <dbReference type="ARBA" id="ARBA00022679"/>
    </source>
</evidence>
<evidence type="ECO:0000256" key="9">
    <source>
        <dbReference type="ARBA" id="ARBA00022842"/>
    </source>
</evidence>
<keyword evidence="3" id="KW-0808">Transferase</keyword>
<gene>
    <name evidence="18" type="ORF">D7294_11600</name>
</gene>
<evidence type="ECO:0000256" key="4">
    <source>
        <dbReference type="ARBA" id="ARBA00022723"/>
    </source>
</evidence>
<keyword evidence="7" id="KW-0378">Hydrolase</keyword>
<evidence type="ECO:0000256" key="11">
    <source>
        <dbReference type="ARBA" id="ARBA00023211"/>
    </source>
</evidence>
<evidence type="ECO:0000259" key="17">
    <source>
        <dbReference type="SMART" id="SM00331"/>
    </source>
</evidence>
<dbReference type="GO" id="GO:0046872">
    <property type="term" value="F:metal ion binding"/>
    <property type="evidence" value="ECO:0007669"/>
    <property type="project" value="UniProtKB-KW"/>
</dbReference>
<protein>
    <recommendedName>
        <fullName evidence="1">protein-serine/threonine phosphatase</fullName>
        <ecNumber evidence="1">3.1.3.16</ecNumber>
    </recommendedName>
    <alternativeName>
        <fullName evidence="15">Protein-serine/threonine phosphatase</fullName>
    </alternativeName>
    <alternativeName>
        <fullName evidence="14">Serine/threonine-protein kinase</fullName>
    </alternativeName>
</protein>
<dbReference type="InterPro" id="IPR036457">
    <property type="entry name" value="PPM-type-like_dom_sf"/>
</dbReference>
<evidence type="ECO:0000256" key="6">
    <source>
        <dbReference type="ARBA" id="ARBA00022777"/>
    </source>
</evidence>
<proteinExistence type="predicted"/>
<dbReference type="Proteomes" id="UP000272474">
    <property type="component" value="Unassembled WGS sequence"/>
</dbReference>
<keyword evidence="6" id="KW-0418">Kinase</keyword>
<dbReference type="GO" id="GO:0004722">
    <property type="term" value="F:protein serine/threonine phosphatase activity"/>
    <property type="evidence" value="ECO:0007669"/>
    <property type="project" value="UniProtKB-EC"/>
</dbReference>
<keyword evidence="5" id="KW-0547">Nucleotide-binding</keyword>
<evidence type="ECO:0000313" key="19">
    <source>
        <dbReference type="Proteomes" id="UP000272474"/>
    </source>
</evidence>
<dbReference type="Pfam" id="PF07228">
    <property type="entry name" value="SpoIIE"/>
    <property type="match status" value="1"/>
</dbReference>
<dbReference type="SUPFAM" id="SSF55781">
    <property type="entry name" value="GAF domain-like"/>
    <property type="match status" value="1"/>
</dbReference>
<accession>A0A3A9Z799</accession>
<dbReference type="Gene3D" id="3.30.450.20">
    <property type="entry name" value="PAS domain"/>
    <property type="match status" value="1"/>
</dbReference>
<dbReference type="SUPFAM" id="SSF81606">
    <property type="entry name" value="PP2C-like"/>
    <property type="match status" value="1"/>
</dbReference>
<dbReference type="SMART" id="SM00331">
    <property type="entry name" value="PP2C_SIG"/>
    <property type="match status" value="1"/>
</dbReference>
<evidence type="ECO:0000256" key="10">
    <source>
        <dbReference type="ARBA" id="ARBA00022912"/>
    </source>
</evidence>
<evidence type="ECO:0000256" key="12">
    <source>
        <dbReference type="ARBA" id="ARBA00047761"/>
    </source>
</evidence>
<dbReference type="FunFam" id="3.60.40.10:FF:000005">
    <property type="entry name" value="Serine/threonine protein phosphatase"/>
    <property type="match status" value="1"/>
</dbReference>
<dbReference type="Gene3D" id="3.30.450.40">
    <property type="match status" value="1"/>
</dbReference>
<dbReference type="Pfam" id="PF13185">
    <property type="entry name" value="GAF_2"/>
    <property type="match status" value="1"/>
</dbReference>
<comment type="caution">
    <text evidence="18">The sequence shown here is derived from an EMBL/GenBank/DDBJ whole genome shotgun (WGS) entry which is preliminary data.</text>
</comment>
<dbReference type="AlphaFoldDB" id="A0A3A9Z799"/>
<dbReference type="GO" id="GO:0016301">
    <property type="term" value="F:kinase activity"/>
    <property type="evidence" value="ECO:0007669"/>
    <property type="project" value="UniProtKB-KW"/>
</dbReference>
<dbReference type="InterPro" id="IPR029016">
    <property type="entry name" value="GAF-like_dom_sf"/>
</dbReference>
<keyword evidence="8" id="KW-0067">ATP-binding</keyword>
<evidence type="ECO:0000256" key="7">
    <source>
        <dbReference type="ARBA" id="ARBA00022801"/>
    </source>
</evidence>
<dbReference type="EC" id="3.1.3.16" evidence="1"/>
<evidence type="ECO:0000313" key="18">
    <source>
        <dbReference type="EMBL" id="RKN43126.1"/>
    </source>
</evidence>
<name>A0A3A9Z799_9ACTN</name>
<dbReference type="InterPro" id="IPR001932">
    <property type="entry name" value="PPM-type_phosphatase-like_dom"/>
</dbReference>
<feature type="region of interest" description="Disordered" evidence="16">
    <location>
        <begin position="679"/>
        <end position="715"/>
    </location>
</feature>
<keyword evidence="9" id="KW-0460">Magnesium</keyword>
<dbReference type="GO" id="GO:0005524">
    <property type="term" value="F:ATP binding"/>
    <property type="evidence" value="ECO:0007669"/>
    <property type="project" value="UniProtKB-KW"/>
</dbReference>
<dbReference type="InterPro" id="IPR036890">
    <property type="entry name" value="HATPase_C_sf"/>
</dbReference>
<dbReference type="Gene3D" id="3.60.40.10">
    <property type="entry name" value="PPM-type phosphatase domain"/>
    <property type="match status" value="1"/>
</dbReference>